<accession>A0ABQ4YN16</accession>
<organism evidence="1 2">
    <name type="scientific">Tanacetum coccineum</name>
    <dbReference type="NCBI Taxonomy" id="301880"/>
    <lineage>
        <taxon>Eukaryota</taxon>
        <taxon>Viridiplantae</taxon>
        <taxon>Streptophyta</taxon>
        <taxon>Embryophyta</taxon>
        <taxon>Tracheophyta</taxon>
        <taxon>Spermatophyta</taxon>
        <taxon>Magnoliopsida</taxon>
        <taxon>eudicotyledons</taxon>
        <taxon>Gunneridae</taxon>
        <taxon>Pentapetalae</taxon>
        <taxon>asterids</taxon>
        <taxon>campanulids</taxon>
        <taxon>Asterales</taxon>
        <taxon>Asteraceae</taxon>
        <taxon>Asteroideae</taxon>
        <taxon>Anthemideae</taxon>
        <taxon>Anthemidinae</taxon>
        <taxon>Tanacetum</taxon>
    </lineage>
</organism>
<reference evidence="1" key="2">
    <citation type="submission" date="2022-01" db="EMBL/GenBank/DDBJ databases">
        <authorList>
            <person name="Yamashiro T."/>
            <person name="Shiraishi A."/>
            <person name="Satake H."/>
            <person name="Nakayama K."/>
        </authorList>
    </citation>
    <scope>NUCLEOTIDE SEQUENCE</scope>
</reference>
<evidence type="ECO:0000313" key="1">
    <source>
        <dbReference type="EMBL" id="GJS78297.1"/>
    </source>
</evidence>
<gene>
    <name evidence="1" type="ORF">Tco_0728178</name>
</gene>
<evidence type="ECO:0000313" key="2">
    <source>
        <dbReference type="Proteomes" id="UP001151760"/>
    </source>
</evidence>
<dbReference type="EMBL" id="BQNB010010514">
    <property type="protein sequence ID" value="GJS78297.1"/>
    <property type="molecule type" value="Genomic_DNA"/>
</dbReference>
<dbReference type="Proteomes" id="UP001151760">
    <property type="component" value="Unassembled WGS sequence"/>
</dbReference>
<proteinExistence type="predicted"/>
<reference evidence="1" key="1">
    <citation type="journal article" date="2022" name="Int. J. Mol. Sci.">
        <title>Draft Genome of Tanacetum Coccineum: Genomic Comparison of Closely Related Tanacetum-Family Plants.</title>
        <authorList>
            <person name="Yamashiro T."/>
            <person name="Shiraishi A."/>
            <person name="Nakayama K."/>
            <person name="Satake H."/>
        </authorList>
    </citation>
    <scope>NUCLEOTIDE SEQUENCE</scope>
</reference>
<comment type="caution">
    <text evidence="1">The sequence shown here is derived from an EMBL/GenBank/DDBJ whole genome shotgun (WGS) entry which is preliminary data.</text>
</comment>
<keyword evidence="2" id="KW-1185">Reference proteome</keyword>
<sequence>MLRRALCRPTGGIAARQRARLDCRPTQAFATRQDHDVMSLPPIFTPKAVEISLQIQDSVRTNLKEEAPLLALR</sequence>
<protein>
    <submittedName>
        <fullName evidence="1">Uncharacterized protein</fullName>
    </submittedName>
</protein>
<name>A0ABQ4YN16_9ASTR</name>